<evidence type="ECO:0000313" key="2">
    <source>
        <dbReference type="EMBL" id="MDP9763137.1"/>
    </source>
</evidence>
<accession>A0ABT9M9A2</accession>
<evidence type="ECO:0000256" key="1">
    <source>
        <dbReference type="SAM" id="Phobius"/>
    </source>
</evidence>
<evidence type="ECO:0000313" key="3">
    <source>
        <dbReference type="Proteomes" id="UP001232163"/>
    </source>
</evidence>
<name>A0ABT9M9A2_9DEIO</name>
<protein>
    <recommendedName>
        <fullName evidence="4">PH domain-containing protein</fullName>
    </recommendedName>
</protein>
<proteinExistence type="predicted"/>
<dbReference type="Proteomes" id="UP001232163">
    <property type="component" value="Unassembled WGS sequence"/>
</dbReference>
<keyword evidence="1" id="KW-0812">Transmembrane</keyword>
<keyword evidence="1" id="KW-1133">Transmembrane helix</keyword>
<dbReference type="EMBL" id="JAURUR010000001">
    <property type="protein sequence ID" value="MDP9763137.1"/>
    <property type="molecule type" value="Genomic_DNA"/>
</dbReference>
<keyword evidence="3" id="KW-1185">Reference proteome</keyword>
<feature type="transmembrane region" description="Helical" evidence="1">
    <location>
        <begin position="44"/>
        <end position="62"/>
    </location>
</feature>
<evidence type="ECO:0008006" key="4">
    <source>
        <dbReference type="Google" id="ProtNLM"/>
    </source>
</evidence>
<keyword evidence="1" id="KW-0472">Membrane</keyword>
<sequence length="161" mass="17328">MTVLPVVGVYRGAFVRMQQVSMVVLLGLTVVALWLSLSGQTEGLVSWVVLGAALYLPYVVWVGRAMLGTPPLVRAEGLRFFHSDPQVFSGREMQLAWEEIREIEAEDGTADRRRGLAFTLVNGKKALLLTAPLENEAEVVGAIRAAWGARAGAGVPAAVLN</sequence>
<reference evidence="2 3" key="1">
    <citation type="submission" date="2023-07" db="EMBL/GenBank/DDBJ databases">
        <title>Genomic Encyclopedia of Type Strains, Phase IV (KMG-IV): sequencing the most valuable type-strain genomes for metagenomic binning, comparative biology and taxonomic classification.</title>
        <authorList>
            <person name="Goeker M."/>
        </authorList>
    </citation>
    <scope>NUCLEOTIDE SEQUENCE [LARGE SCALE GENOMIC DNA]</scope>
    <source>
        <strain evidence="2 3">NIO-1023</strain>
    </source>
</reference>
<organism evidence="2 3">
    <name type="scientific">Deinococcus enclensis</name>
    <dbReference type="NCBI Taxonomy" id="1049582"/>
    <lineage>
        <taxon>Bacteria</taxon>
        <taxon>Thermotogati</taxon>
        <taxon>Deinococcota</taxon>
        <taxon>Deinococci</taxon>
        <taxon>Deinococcales</taxon>
        <taxon>Deinococcaceae</taxon>
        <taxon>Deinococcus</taxon>
    </lineage>
</organism>
<comment type="caution">
    <text evidence="2">The sequence shown here is derived from an EMBL/GenBank/DDBJ whole genome shotgun (WGS) entry which is preliminary data.</text>
</comment>
<dbReference type="RefSeq" id="WP_307463918.1">
    <property type="nucleotide sequence ID" value="NZ_JAURUR010000001.1"/>
</dbReference>
<feature type="transmembrane region" description="Helical" evidence="1">
    <location>
        <begin position="20"/>
        <end position="38"/>
    </location>
</feature>
<gene>
    <name evidence="2" type="ORF">QO006_000550</name>
</gene>